<sequence length="123" mass="14248">MGWRSPLFWIKRTELLRGQQLTEEGRGHLSSVSTTIKKRNAFSKGRLEIHGKQILIFPDYSADLTRRRAAFNEVKVSLRQQEGVRYGLLYPARLRVSYNGETKVFNTPSDVKDYIGSRFGRNE</sequence>
<gene>
    <name evidence="1" type="ORF">KC01_LOCUS17486</name>
</gene>
<evidence type="ECO:0000313" key="1">
    <source>
        <dbReference type="EMBL" id="CAL1587530.1"/>
    </source>
</evidence>
<dbReference type="InterPro" id="IPR004244">
    <property type="entry name" value="Transposase_22"/>
</dbReference>
<dbReference type="InterPro" id="IPR042566">
    <property type="entry name" value="L1_C"/>
</dbReference>
<dbReference type="EMBL" id="OZ035840">
    <property type="protein sequence ID" value="CAL1587530.1"/>
    <property type="molecule type" value="Genomic_DNA"/>
</dbReference>
<dbReference type="PANTHER" id="PTHR11505">
    <property type="entry name" value="L1 TRANSPOSABLE ELEMENT-RELATED"/>
    <property type="match status" value="1"/>
</dbReference>
<keyword evidence="2" id="KW-1185">Reference proteome</keyword>
<evidence type="ECO:0000313" key="2">
    <source>
        <dbReference type="Proteomes" id="UP001497482"/>
    </source>
</evidence>
<dbReference type="AlphaFoldDB" id="A0AAV2KF52"/>
<proteinExistence type="predicted"/>
<reference evidence="1 2" key="1">
    <citation type="submission" date="2024-04" db="EMBL/GenBank/DDBJ databases">
        <authorList>
            <person name="Waldvogel A.-M."/>
            <person name="Schoenle A."/>
        </authorList>
    </citation>
    <scope>NUCLEOTIDE SEQUENCE [LARGE SCALE GENOMIC DNA]</scope>
</reference>
<accession>A0AAV2KF52</accession>
<dbReference type="Proteomes" id="UP001497482">
    <property type="component" value="Chromosome 18"/>
</dbReference>
<organism evidence="1 2">
    <name type="scientific">Knipowitschia caucasica</name>
    <name type="common">Caucasian dwarf goby</name>
    <name type="synonym">Pomatoschistus caucasicus</name>
    <dbReference type="NCBI Taxonomy" id="637954"/>
    <lineage>
        <taxon>Eukaryota</taxon>
        <taxon>Metazoa</taxon>
        <taxon>Chordata</taxon>
        <taxon>Craniata</taxon>
        <taxon>Vertebrata</taxon>
        <taxon>Euteleostomi</taxon>
        <taxon>Actinopterygii</taxon>
        <taxon>Neopterygii</taxon>
        <taxon>Teleostei</taxon>
        <taxon>Neoteleostei</taxon>
        <taxon>Acanthomorphata</taxon>
        <taxon>Gobiaria</taxon>
        <taxon>Gobiiformes</taxon>
        <taxon>Gobioidei</taxon>
        <taxon>Gobiidae</taxon>
        <taxon>Gobiinae</taxon>
        <taxon>Knipowitschia</taxon>
    </lineage>
</organism>
<protein>
    <submittedName>
        <fullName evidence="1">Uncharacterized protein</fullName>
    </submittedName>
</protein>
<dbReference type="Gene3D" id="3.30.250.20">
    <property type="entry name" value="L1 transposable element, C-terminal domain"/>
    <property type="match status" value="1"/>
</dbReference>
<name>A0AAV2KF52_KNICA</name>